<dbReference type="Pfam" id="PF00356">
    <property type="entry name" value="LacI"/>
    <property type="match status" value="1"/>
</dbReference>
<evidence type="ECO:0000256" key="4">
    <source>
        <dbReference type="SAM" id="Coils"/>
    </source>
</evidence>
<gene>
    <name evidence="6" type="ORF">DXC78_09800</name>
</gene>
<feature type="coiled-coil region" evidence="4">
    <location>
        <begin position="71"/>
        <end position="98"/>
    </location>
</feature>
<dbReference type="PROSITE" id="PS50932">
    <property type="entry name" value="HTH_LACI_2"/>
    <property type="match status" value="1"/>
</dbReference>
<evidence type="ECO:0000259" key="5">
    <source>
        <dbReference type="PROSITE" id="PS50932"/>
    </source>
</evidence>
<dbReference type="InterPro" id="IPR046335">
    <property type="entry name" value="LacI/GalR-like_sensor"/>
</dbReference>
<comment type="caution">
    <text evidence="6">The sequence shown here is derived from an EMBL/GenBank/DDBJ whole genome shotgun (WGS) entry which is preliminary data.</text>
</comment>
<dbReference type="Pfam" id="PF13377">
    <property type="entry name" value="Peripla_BP_3"/>
    <property type="match status" value="1"/>
</dbReference>
<keyword evidence="4" id="KW-0175">Coiled coil</keyword>
<proteinExistence type="predicted"/>
<reference evidence="6 7" key="1">
    <citation type="submission" date="2018-08" db="EMBL/GenBank/DDBJ databases">
        <title>A genome reference for cultivated species of the human gut microbiota.</title>
        <authorList>
            <person name="Zou Y."/>
            <person name="Xue W."/>
            <person name="Luo G."/>
        </authorList>
    </citation>
    <scope>NUCLEOTIDE SEQUENCE [LARGE SCALE GENOMIC DNA]</scope>
    <source>
        <strain evidence="6 7">TF08-11</strain>
    </source>
</reference>
<dbReference type="CDD" id="cd01392">
    <property type="entry name" value="HTH_LacI"/>
    <property type="match status" value="1"/>
</dbReference>
<dbReference type="SUPFAM" id="SSF53822">
    <property type="entry name" value="Periplasmic binding protein-like I"/>
    <property type="match status" value="1"/>
</dbReference>
<dbReference type="PANTHER" id="PTHR30146:SF109">
    <property type="entry name" value="HTH-TYPE TRANSCRIPTIONAL REGULATOR GALS"/>
    <property type="match status" value="1"/>
</dbReference>
<dbReference type="AlphaFoldDB" id="A0A3E3E0I5"/>
<dbReference type="GO" id="GO:0000976">
    <property type="term" value="F:transcription cis-regulatory region binding"/>
    <property type="evidence" value="ECO:0007669"/>
    <property type="project" value="TreeGrafter"/>
</dbReference>
<feature type="domain" description="HTH lacI-type" evidence="5">
    <location>
        <begin position="2"/>
        <end position="56"/>
    </location>
</feature>
<keyword evidence="2" id="KW-0238">DNA-binding</keyword>
<dbReference type="InterPro" id="IPR028082">
    <property type="entry name" value="Peripla_BP_I"/>
</dbReference>
<organism evidence="6 7">
    <name type="scientific">Faecalicoccus pleomorphus</name>
    <dbReference type="NCBI Taxonomy" id="1323"/>
    <lineage>
        <taxon>Bacteria</taxon>
        <taxon>Bacillati</taxon>
        <taxon>Bacillota</taxon>
        <taxon>Erysipelotrichia</taxon>
        <taxon>Erysipelotrichales</taxon>
        <taxon>Erysipelotrichaceae</taxon>
        <taxon>Faecalicoccus</taxon>
    </lineage>
</organism>
<dbReference type="SUPFAM" id="SSF47413">
    <property type="entry name" value="lambda repressor-like DNA-binding domains"/>
    <property type="match status" value="1"/>
</dbReference>
<evidence type="ECO:0000313" key="7">
    <source>
        <dbReference type="Proteomes" id="UP000260721"/>
    </source>
</evidence>
<keyword evidence="3" id="KW-0804">Transcription</keyword>
<protein>
    <submittedName>
        <fullName evidence="6">LacI family transcriptional regulator</fullName>
    </submittedName>
</protein>
<name>A0A3E3E0I5_9FIRM</name>
<dbReference type="Proteomes" id="UP000260721">
    <property type="component" value="Unassembled WGS sequence"/>
</dbReference>
<dbReference type="InterPro" id="IPR000843">
    <property type="entry name" value="HTH_LacI"/>
</dbReference>
<evidence type="ECO:0000256" key="2">
    <source>
        <dbReference type="ARBA" id="ARBA00023125"/>
    </source>
</evidence>
<dbReference type="Gene3D" id="1.10.260.40">
    <property type="entry name" value="lambda repressor-like DNA-binding domains"/>
    <property type="match status" value="1"/>
</dbReference>
<dbReference type="Gene3D" id="3.40.50.2300">
    <property type="match status" value="2"/>
</dbReference>
<dbReference type="CDD" id="cd06267">
    <property type="entry name" value="PBP1_LacI_sugar_binding-like"/>
    <property type="match status" value="1"/>
</dbReference>
<dbReference type="PANTHER" id="PTHR30146">
    <property type="entry name" value="LACI-RELATED TRANSCRIPTIONAL REPRESSOR"/>
    <property type="match status" value="1"/>
</dbReference>
<dbReference type="GO" id="GO:0003700">
    <property type="term" value="F:DNA-binding transcription factor activity"/>
    <property type="evidence" value="ECO:0007669"/>
    <property type="project" value="TreeGrafter"/>
</dbReference>
<evidence type="ECO:0000313" key="6">
    <source>
        <dbReference type="EMBL" id="RGD74699.1"/>
    </source>
</evidence>
<evidence type="ECO:0000256" key="1">
    <source>
        <dbReference type="ARBA" id="ARBA00023015"/>
    </source>
</evidence>
<keyword evidence="1" id="KW-0805">Transcription regulation</keyword>
<sequence length="332" mass="36984">MKTIKDIARISGYSIGTVSRVINNHPDVSDETRQKIKEIIEKEHYQPNTNAKNMKIKTSDIISILVKGQANVFFAELLEVLQRRLEEASQEISVHYMDENADEVQEAFLLIKEKKSKGLIFLGGDLKNYSEVLSSYRIPSVLLTNSPYSQDSLISSFTTDNEAAAYSAVHHLILKGHKHIAIVGGNQNTPVGKARLQGAIRALNEIGVEFKQSYYEPSRFSLDGGYTATSMLLQRHNDITALFALGDTIALGALRCLVDHNYEVPKQISLIGFDGIELGQYAIPRLTTIHQDIETMANKAVDDLLVRLNYQRDGIHEIIPFQVIKGATVSSI</sequence>
<dbReference type="RefSeq" id="WP_117446864.1">
    <property type="nucleotide sequence ID" value="NZ_CALCIP010000037.1"/>
</dbReference>
<dbReference type="InterPro" id="IPR010982">
    <property type="entry name" value="Lambda_DNA-bd_dom_sf"/>
</dbReference>
<accession>A0A3E3E0I5</accession>
<evidence type="ECO:0000256" key="3">
    <source>
        <dbReference type="ARBA" id="ARBA00023163"/>
    </source>
</evidence>
<dbReference type="SMART" id="SM00354">
    <property type="entry name" value="HTH_LACI"/>
    <property type="match status" value="1"/>
</dbReference>
<dbReference type="EMBL" id="QUSK01000023">
    <property type="protein sequence ID" value="RGD74699.1"/>
    <property type="molecule type" value="Genomic_DNA"/>
</dbReference>